<proteinExistence type="predicted"/>
<organism evidence="2 3">
    <name type="scientific">Xanthoceras sorbifolium</name>
    <dbReference type="NCBI Taxonomy" id="99658"/>
    <lineage>
        <taxon>Eukaryota</taxon>
        <taxon>Viridiplantae</taxon>
        <taxon>Streptophyta</taxon>
        <taxon>Embryophyta</taxon>
        <taxon>Tracheophyta</taxon>
        <taxon>Spermatophyta</taxon>
        <taxon>Magnoliopsida</taxon>
        <taxon>eudicotyledons</taxon>
        <taxon>Gunneridae</taxon>
        <taxon>Pentapetalae</taxon>
        <taxon>rosids</taxon>
        <taxon>malvids</taxon>
        <taxon>Sapindales</taxon>
        <taxon>Sapindaceae</taxon>
        <taxon>Xanthoceroideae</taxon>
        <taxon>Xanthoceras</taxon>
    </lineage>
</organism>
<sequence length="301" mass="34489">MSADWVATVVLGNLTSSQLGDRDQNKNILQAFWALFLLLHLGGPDTITAYALEDNELWLRHSFGLLVQVGLFWRFIRDSAPLLSNRKRWLGFIGQYNLISSRLRNVQPTSIGVLKLPFVGELLDKHWHFNWEDVNINNLQEIVFKFLKQHGNHVNDLEDGMSKLVRELFLAQRGNFTLGKSVIRHKQACDEAISLFKQKRPDDILNESKSCKDLLEKYPHRIEDQSSLGKMLMAVNQSLLMHAISRVDRYSVSNKMGSVVWVGNVSIFCTPFWTERASLDSYSISCDDDSILNIAQIILHF</sequence>
<dbReference type="EMBL" id="JAFEMO010000008">
    <property type="protein sequence ID" value="KAH7565733.1"/>
    <property type="molecule type" value="Genomic_DNA"/>
</dbReference>
<dbReference type="PANTHER" id="PTHR31325">
    <property type="entry name" value="OS01G0798800 PROTEIN-RELATED"/>
    <property type="match status" value="1"/>
</dbReference>
<protein>
    <recommendedName>
        <fullName evidence="1">DUF4220 domain-containing protein</fullName>
    </recommendedName>
</protein>
<keyword evidence="3" id="KW-1185">Reference proteome</keyword>
<evidence type="ECO:0000259" key="1">
    <source>
        <dbReference type="Pfam" id="PF13968"/>
    </source>
</evidence>
<feature type="domain" description="DUF4220" evidence="1">
    <location>
        <begin position="1"/>
        <end position="73"/>
    </location>
</feature>
<name>A0ABQ8HN84_9ROSI</name>
<reference evidence="2 3" key="1">
    <citation type="submission" date="2021-02" db="EMBL/GenBank/DDBJ databases">
        <title>Plant Genome Project.</title>
        <authorList>
            <person name="Zhang R.-G."/>
        </authorList>
    </citation>
    <scope>NUCLEOTIDE SEQUENCE [LARGE SCALE GENOMIC DNA]</scope>
    <source>
        <tissue evidence="2">Leaves</tissue>
    </source>
</reference>
<comment type="caution">
    <text evidence="2">The sequence shown here is derived from an EMBL/GenBank/DDBJ whole genome shotgun (WGS) entry which is preliminary data.</text>
</comment>
<dbReference type="Proteomes" id="UP000827721">
    <property type="component" value="Unassembled WGS sequence"/>
</dbReference>
<accession>A0ABQ8HN84</accession>
<gene>
    <name evidence="2" type="ORF">JRO89_XS08G0007200</name>
</gene>
<dbReference type="Pfam" id="PF13968">
    <property type="entry name" value="DUF4220"/>
    <property type="match status" value="1"/>
</dbReference>
<dbReference type="InterPro" id="IPR025315">
    <property type="entry name" value="DUF4220"/>
</dbReference>
<evidence type="ECO:0000313" key="2">
    <source>
        <dbReference type="EMBL" id="KAH7565733.1"/>
    </source>
</evidence>
<evidence type="ECO:0000313" key="3">
    <source>
        <dbReference type="Proteomes" id="UP000827721"/>
    </source>
</evidence>